<evidence type="ECO:0000256" key="11">
    <source>
        <dbReference type="SAM" id="Phobius"/>
    </source>
</evidence>
<evidence type="ECO:0000256" key="5">
    <source>
        <dbReference type="ARBA" id="ARBA00022597"/>
    </source>
</evidence>
<feature type="transmembrane region" description="Helical" evidence="11">
    <location>
        <begin position="12"/>
        <end position="31"/>
    </location>
</feature>
<feature type="transmembrane region" description="Helical" evidence="11">
    <location>
        <begin position="342"/>
        <end position="360"/>
    </location>
</feature>
<evidence type="ECO:0000313" key="14">
    <source>
        <dbReference type="Proteomes" id="UP000076447"/>
    </source>
</evidence>
<dbReference type="GO" id="GO:0022857">
    <property type="term" value="F:transmembrane transporter activity"/>
    <property type="evidence" value="ECO:0007669"/>
    <property type="project" value="InterPro"/>
</dbReference>
<dbReference type="OrthoDB" id="3468954at2"/>
<keyword evidence="7 11" id="KW-1133">Transmembrane helix</keyword>
<keyword evidence="2" id="KW-0813">Transport</keyword>
<dbReference type="EMBL" id="MAQA01000084">
    <property type="protein sequence ID" value="OCI29337.1"/>
    <property type="molecule type" value="Genomic_DNA"/>
</dbReference>
<reference evidence="13 15" key="2">
    <citation type="submission" date="2016-06" db="EMBL/GenBank/DDBJ databases">
        <title>Genome sequence of Oerskovia enterophila DSM 43852.</title>
        <authorList>
            <person name="Poehlein A."/>
            <person name="Jag V."/>
            <person name="Bengelsdorf F.R."/>
            <person name="Daniel R."/>
            <person name="Duerre P."/>
        </authorList>
    </citation>
    <scope>NUCLEOTIDE SEQUENCE [LARGE SCALE GENOMIC DNA]</scope>
    <source>
        <strain evidence="13 15">DSM 43852</strain>
    </source>
</reference>
<dbReference type="Proteomes" id="UP000076447">
    <property type="component" value="Unassembled WGS sequence"/>
</dbReference>
<feature type="transmembrane region" description="Helical" evidence="11">
    <location>
        <begin position="210"/>
        <end position="228"/>
    </location>
</feature>
<keyword evidence="8 11" id="KW-0472">Membrane</keyword>
<protein>
    <recommendedName>
        <fullName evidence="10">Xylose transport system permease protein XylH</fullName>
    </recommendedName>
</protein>
<accession>A0A163SK61</accession>
<feature type="transmembrane region" description="Helical" evidence="11">
    <location>
        <begin position="139"/>
        <end position="158"/>
    </location>
</feature>
<evidence type="ECO:0000256" key="4">
    <source>
        <dbReference type="ARBA" id="ARBA00022519"/>
    </source>
</evidence>
<feature type="transmembrane region" description="Helical" evidence="11">
    <location>
        <begin position="164"/>
        <end position="189"/>
    </location>
</feature>
<dbReference type="STRING" id="43678.OJAG_07730"/>
<gene>
    <name evidence="12" type="primary">xylH</name>
    <name evidence="13" type="ORF">OERS_39780</name>
    <name evidence="12" type="ORF">OJAG_07730</name>
</gene>
<evidence type="ECO:0000256" key="1">
    <source>
        <dbReference type="ARBA" id="ARBA00004651"/>
    </source>
</evidence>
<keyword evidence="6 11" id="KW-0812">Transmembrane</keyword>
<keyword evidence="4" id="KW-0997">Cell inner membrane</keyword>
<evidence type="ECO:0000256" key="9">
    <source>
        <dbReference type="ARBA" id="ARBA00035611"/>
    </source>
</evidence>
<dbReference type="NCBIfam" id="NF040906">
    <property type="entry name" value="GguB"/>
    <property type="match status" value="1"/>
</dbReference>
<evidence type="ECO:0000313" key="13">
    <source>
        <dbReference type="EMBL" id="OCI29337.1"/>
    </source>
</evidence>
<keyword evidence="3" id="KW-1003">Cell membrane</keyword>
<evidence type="ECO:0000256" key="3">
    <source>
        <dbReference type="ARBA" id="ARBA00022475"/>
    </source>
</evidence>
<dbReference type="AlphaFoldDB" id="A0A163SK61"/>
<evidence type="ECO:0000256" key="7">
    <source>
        <dbReference type="ARBA" id="ARBA00022989"/>
    </source>
</evidence>
<comment type="function">
    <text evidence="9">Part of the binding-protein-dependent transport system for D-xylose. Probably responsible for the translocation of the substrate across the membrane.</text>
</comment>
<evidence type="ECO:0000256" key="8">
    <source>
        <dbReference type="ARBA" id="ARBA00023136"/>
    </source>
</evidence>
<comment type="caution">
    <text evidence="12">The sequence shown here is derived from an EMBL/GenBank/DDBJ whole genome shotgun (WGS) entry which is preliminary data.</text>
</comment>
<reference evidence="12 14" key="1">
    <citation type="submission" date="2016-01" db="EMBL/GenBank/DDBJ databases">
        <title>Genome sequence of Oerskovia enterophila VJag, an agar and cellulose degrading bacterium.</title>
        <authorList>
            <person name="Poehlein A."/>
            <person name="Jag V."/>
            <person name="Bengelsdorf F."/>
            <person name="Duerre P."/>
            <person name="Daniel R."/>
        </authorList>
    </citation>
    <scope>NUCLEOTIDE SEQUENCE [LARGE SCALE GENOMIC DNA]</scope>
    <source>
        <strain evidence="12 14">VJag</strain>
    </source>
</reference>
<evidence type="ECO:0000256" key="10">
    <source>
        <dbReference type="ARBA" id="ARBA00035686"/>
    </source>
</evidence>
<feature type="transmembrane region" description="Helical" evidence="11">
    <location>
        <begin position="92"/>
        <end position="109"/>
    </location>
</feature>
<dbReference type="CDD" id="cd06579">
    <property type="entry name" value="TM_PBP1_transp_AraH_like"/>
    <property type="match status" value="1"/>
</dbReference>
<feature type="transmembrane region" description="Helical" evidence="11">
    <location>
        <begin position="234"/>
        <end position="253"/>
    </location>
</feature>
<dbReference type="Proteomes" id="UP000093412">
    <property type="component" value="Unassembled WGS sequence"/>
</dbReference>
<feature type="transmembrane region" description="Helical" evidence="11">
    <location>
        <begin position="284"/>
        <end position="306"/>
    </location>
</feature>
<comment type="subcellular location">
    <subcellularLocation>
        <location evidence="1">Cell membrane</location>
        <topology evidence="1">Multi-pass membrane protein</topology>
    </subcellularLocation>
</comment>
<sequence>MNAVREYLGRNVRQYGIVAALLVIVLLFQVLTDGRLLYPNNVASLIQQNAYVMILAIGMVMVIVAGHIDLSVGSVVAFVGGLCAIMMSQWDLPWLLAVVLSLGVGALVGMWQGFWVAYVGIPAFIVTLAGMLIFRGLAIVLVGTTVAGLPSGFIAISNGSVPNWFGFVGNLDVVTLVIGAIGIVAFAIAQWRSRTSLRRHELAVEPLPAFVVKIVLAAVLIGVVTYWLSLSSGGTPIVLLIVGILIIAYSFVLNRSVFGRHVYAIGGNRHAAVLSGVNSRRVDFGIFVNMGVLAAVAAVITTSRAGAGVAAAGMNYELDAIAACFIGGTAVAGGVGRVSGAMIGALIMGVLNMGLSIMAVDAAWQQAIKGLVLLLAVAFDLLSKRRAALS</sequence>
<dbReference type="RefSeq" id="WP_056647658.1">
    <property type="nucleotide sequence ID" value="NZ_JBIVFZ010000001.1"/>
</dbReference>
<keyword evidence="5" id="KW-0762">Sugar transport</keyword>
<dbReference type="Pfam" id="PF02653">
    <property type="entry name" value="BPD_transp_2"/>
    <property type="match status" value="1"/>
</dbReference>
<dbReference type="PANTHER" id="PTHR32196:SF32">
    <property type="entry name" value="XYLOSE TRANSPORT SYSTEM PERMEASE PROTEIN XYLH"/>
    <property type="match status" value="1"/>
</dbReference>
<evidence type="ECO:0000256" key="6">
    <source>
        <dbReference type="ARBA" id="ARBA00022692"/>
    </source>
</evidence>
<name>A0A163SK61_9CELL</name>
<keyword evidence="15" id="KW-1185">Reference proteome</keyword>
<dbReference type="PATRIC" id="fig|43678.3.peg.811"/>
<feature type="transmembrane region" description="Helical" evidence="11">
    <location>
        <begin position="51"/>
        <end position="80"/>
    </location>
</feature>
<proteinExistence type="predicted"/>
<dbReference type="EMBL" id="LRIE01000049">
    <property type="protein sequence ID" value="KZM36512.1"/>
    <property type="molecule type" value="Genomic_DNA"/>
</dbReference>
<dbReference type="GO" id="GO:0005886">
    <property type="term" value="C:plasma membrane"/>
    <property type="evidence" value="ECO:0007669"/>
    <property type="project" value="UniProtKB-SubCell"/>
</dbReference>
<dbReference type="PANTHER" id="PTHR32196">
    <property type="entry name" value="ABC TRANSPORTER PERMEASE PROTEIN YPHD-RELATED-RELATED"/>
    <property type="match status" value="1"/>
</dbReference>
<evidence type="ECO:0000313" key="12">
    <source>
        <dbReference type="EMBL" id="KZM36512.1"/>
    </source>
</evidence>
<dbReference type="InterPro" id="IPR001851">
    <property type="entry name" value="ABC_transp_permease"/>
</dbReference>
<organism evidence="12 14">
    <name type="scientific">Oerskovia enterophila</name>
    <dbReference type="NCBI Taxonomy" id="43678"/>
    <lineage>
        <taxon>Bacteria</taxon>
        <taxon>Bacillati</taxon>
        <taxon>Actinomycetota</taxon>
        <taxon>Actinomycetes</taxon>
        <taxon>Micrococcales</taxon>
        <taxon>Cellulomonadaceae</taxon>
        <taxon>Oerskovia</taxon>
    </lineage>
</organism>
<evidence type="ECO:0000313" key="15">
    <source>
        <dbReference type="Proteomes" id="UP000093412"/>
    </source>
</evidence>
<evidence type="ECO:0000256" key="2">
    <source>
        <dbReference type="ARBA" id="ARBA00022448"/>
    </source>
</evidence>